<gene>
    <name evidence="1" type="ORF">X975_26873</name>
</gene>
<accession>A0A087UX58</accession>
<name>A0A087UX58_STEMI</name>
<dbReference type="EMBL" id="KK122109">
    <property type="protein sequence ID" value="KFM81947.1"/>
    <property type="molecule type" value="Genomic_DNA"/>
</dbReference>
<evidence type="ECO:0000313" key="2">
    <source>
        <dbReference type="Proteomes" id="UP000054359"/>
    </source>
</evidence>
<evidence type="ECO:0000313" key="1">
    <source>
        <dbReference type="EMBL" id="KFM81947.1"/>
    </source>
</evidence>
<feature type="non-terminal residue" evidence="1">
    <location>
        <position position="39"/>
    </location>
</feature>
<dbReference type="Proteomes" id="UP000054359">
    <property type="component" value="Unassembled WGS sequence"/>
</dbReference>
<protein>
    <submittedName>
        <fullName evidence="1">Uncharacterized protein</fullName>
    </submittedName>
</protein>
<dbReference type="AlphaFoldDB" id="A0A087UX58"/>
<proteinExistence type="predicted"/>
<organism evidence="1 2">
    <name type="scientific">Stegodyphus mimosarum</name>
    <name type="common">African social velvet spider</name>
    <dbReference type="NCBI Taxonomy" id="407821"/>
    <lineage>
        <taxon>Eukaryota</taxon>
        <taxon>Metazoa</taxon>
        <taxon>Ecdysozoa</taxon>
        <taxon>Arthropoda</taxon>
        <taxon>Chelicerata</taxon>
        <taxon>Arachnida</taxon>
        <taxon>Araneae</taxon>
        <taxon>Araneomorphae</taxon>
        <taxon>Entelegynae</taxon>
        <taxon>Eresoidea</taxon>
        <taxon>Eresidae</taxon>
        <taxon>Stegodyphus</taxon>
    </lineage>
</organism>
<sequence length="39" mass="4359">MLLKGYTCNRTRTCNMCSRIVLFLLVALHTTLCSAAINL</sequence>
<reference evidence="1 2" key="1">
    <citation type="submission" date="2013-11" db="EMBL/GenBank/DDBJ databases">
        <title>Genome sequencing of Stegodyphus mimosarum.</title>
        <authorList>
            <person name="Bechsgaard J."/>
        </authorList>
    </citation>
    <scope>NUCLEOTIDE SEQUENCE [LARGE SCALE GENOMIC DNA]</scope>
</reference>
<keyword evidence="2" id="KW-1185">Reference proteome</keyword>